<evidence type="ECO:0000256" key="2">
    <source>
        <dbReference type="SAM" id="SignalP"/>
    </source>
</evidence>
<comment type="caution">
    <text evidence="3">The sequence shown here is derived from an EMBL/GenBank/DDBJ whole genome shotgun (WGS) entry which is preliminary data.</text>
</comment>
<feature type="compositionally biased region" description="Basic and acidic residues" evidence="1">
    <location>
        <begin position="51"/>
        <end position="60"/>
    </location>
</feature>
<feature type="non-terminal residue" evidence="3">
    <location>
        <position position="1"/>
    </location>
</feature>
<keyword evidence="2" id="KW-0732">Signal</keyword>
<evidence type="ECO:0000313" key="3">
    <source>
        <dbReference type="EMBL" id="PAA91360.1"/>
    </source>
</evidence>
<dbReference type="Pfam" id="PF10246">
    <property type="entry name" value="MRP-S35"/>
    <property type="match status" value="1"/>
</dbReference>
<name>A0A267GZ89_9PLAT</name>
<sequence length="321" mass="34447">SLTRRRHFGAASFLLLSSSSSLAPKSALLAGASRSLASSSASASGGGGGPKPREPARVRSDNAPLYEQIRRERRGITERVALEKRRADLRRRQIEASAEADAATPSTASTKQQQQLRAARAKPVQLPPNCLPWRDYALFADPPRLQPLKSLDSAEDGGSFASLLRRSSFVGLGNFENRIVAGRVFERYEGSLYVDFGGKFHAVCPAPRVNNEKYVRGAQVLLRLIDPEMTSRFLGSERHVTLGEADAVLLGLRPAEPGHVAELIADSGYSPDSQLTDGGAEADTVSPLRRSVLQPALLEEAAAEAAAVDQPGPMNDWTGPV</sequence>
<organism evidence="3 4">
    <name type="scientific">Macrostomum lignano</name>
    <dbReference type="NCBI Taxonomy" id="282301"/>
    <lineage>
        <taxon>Eukaryota</taxon>
        <taxon>Metazoa</taxon>
        <taxon>Spiralia</taxon>
        <taxon>Lophotrochozoa</taxon>
        <taxon>Platyhelminthes</taxon>
        <taxon>Rhabditophora</taxon>
        <taxon>Macrostomorpha</taxon>
        <taxon>Macrostomida</taxon>
        <taxon>Macrostomidae</taxon>
        <taxon>Macrostomum</taxon>
    </lineage>
</organism>
<gene>
    <name evidence="3" type="ORF">BOX15_Mlig022923g3</name>
</gene>
<feature type="region of interest" description="Disordered" evidence="1">
    <location>
        <begin position="33"/>
        <end position="65"/>
    </location>
</feature>
<dbReference type="EMBL" id="NIVC01000089">
    <property type="protein sequence ID" value="PAA91360.1"/>
    <property type="molecule type" value="Genomic_DNA"/>
</dbReference>
<keyword evidence="4" id="KW-1185">Reference proteome</keyword>
<reference evidence="3 4" key="1">
    <citation type="submission" date="2017-06" db="EMBL/GenBank/DDBJ databases">
        <title>A platform for efficient transgenesis in Macrostomum lignano, a flatworm model organism for stem cell research.</title>
        <authorList>
            <person name="Berezikov E."/>
        </authorList>
    </citation>
    <scope>NUCLEOTIDE SEQUENCE [LARGE SCALE GENOMIC DNA]</scope>
    <source>
        <strain evidence="3">DV1</strain>
        <tissue evidence="3">Whole organism</tissue>
    </source>
</reference>
<evidence type="ECO:0000313" key="4">
    <source>
        <dbReference type="Proteomes" id="UP000215902"/>
    </source>
</evidence>
<dbReference type="PANTHER" id="PTHR13447:SF2">
    <property type="entry name" value="SMALL RIBOSOMAL SUBUNIT PROTEIN BS1M"/>
    <property type="match status" value="1"/>
</dbReference>
<dbReference type="AlphaFoldDB" id="A0A267GZ89"/>
<dbReference type="Proteomes" id="UP000215902">
    <property type="component" value="Unassembled WGS sequence"/>
</dbReference>
<accession>A0A267GZ89</accession>
<dbReference type="OrthoDB" id="6020229at2759"/>
<feature type="compositionally biased region" description="Low complexity" evidence="1">
    <location>
        <begin position="33"/>
        <end position="43"/>
    </location>
</feature>
<dbReference type="STRING" id="282301.A0A267GZ89"/>
<dbReference type="GO" id="GO:0005763">
    <property type="term" value="C:mitochondrial small ribosomal subunit"/>
    <property type="evidence" value="ECO:0007669"/>
    <property type="project" value="TreeGrafter"/>
</dbReference>
<feature type="signal peptide" evidence="2">
    <location>
        <begin position="1"/>
        <end position="21"/>
    </location>
</feature>
<feature type="region of interest" description="Disordered" evidence="1">
    <location>
        <begin position="96"/>
        <end position="122"/>
    </location>
</feature>
<protein>
    <recommendedName>
        <fullName evidence="5">28S ribosomal protein S28, mitochondrial</fullName>
    </recommendedName>
</protein>
<evidence type="ECO:0008006" key="5">
    <source>
        <dbReference type="Google" id="ProtNLM"/>
    </source>
</evidence>
<evidence type="ECO:0000256" key="1">
    <source>
        <dbReference type="SAM" id="MobiDB-lite"/>
    </source>
</evidence>
<dbReference type="InterPro" id="IPR019375">
    <property type="entry name" value="Ribosomal_bS1m"/>
</dbReference>
<feature type="chain" id="PRO_5013261204" description="28S ribosomal protein S28, mitochondrial" evidence="2">
    <location>
        <begin position="22"/>
        <end position="321"/>
    </location>
</feature>
<proteinExistence type="predicted"/>
<dbReference type="PANTHER" id="PTHR13447">
    <property type="entry name" value="MITOCHONDRIAL 28S RIBOSOMAL PROTEIN S28"/>
    <property type="match status" value="1"/>
</dbReference>